<keyword evidence="4" id="KW-0687">Ribonucleoprotein</keyword>
<dbReference type="PANTHER" id="PTHR14359:SF6">
    <property type="entry name" value="PHOSPHOPANTOTHENOYLCYSTEINE DECARBOXYLASE"/>
    <property type="match status" value="1"/>
</dbReference>
<dbReference type="GO" id="GO:1990904">
    <property type="term" value="C:ribonucleoprotein complex"/>
    <property type="evidence" value="ECO:0007669"/>
    <property type="project" value="UniProtKB-KW"/>
</dbReference>
<dbReference type="InterPro" id="IPR036551">
    <property type="entry name" value="Flavin_trans-like"/>
</dbReference>
<dbReference type="Proteomes" id="UP000663874">
    <property type="component" value="Unassembled WGS sequence"/>
</dbReference>
<dbReference type="InterPro" id="IPR047864">
    <property type="entry name" value="Ribosomal_eS26_CS"/>
</dbReference>
<evidence type="ECO:0000313" key="10">
    <source>
        <dbReference type="Proteomes" id="UP000663823"/>
    </source>
</evidence>
<dbReference type="Gene3D" id="3.30.1740.20">
    <property type="entry name" value="Ribosomal protein S26e"/>
    <property type="match status" value="1"/>
</dbReference>
<dbReference type="GO" id="GO:0071513">
    <property type="term" value="C:phosphopantothenoylcysteine decarboxylase complex"/>
    <property type="evidence" value="ECO:0007669"/>
    <property type="project" value="TreeGrafter"/>
</dbReference>
<dbReference type="Gene3D" id="3.40.50.1950">
    <property type="entry name" value="Flavin prenyltransferase-like"/>
    <property type="match status" value="1"/>
</dbReference>
<feature type="region of interest" description="Disordered" evidence="6">
    <location>
        <begin position="89"/>
        <end position="136"/>
    </location>
</feature>
<comment type="similarity">
    <text evidence="1">Belongs to the eukaryotic ribosomal protein eS26 family.</text>
</comment>
<dbReference type="GO" id="GO:0015937">
    <property type="term" value="P:coenzyme A biosynthetic process"/>
    <property type="evidence" value="ECO:0007669"/>
    <property type="project" value="UniProtKB-KW"/>
</dbReference>
<reference evidence="8" key="1">
    <citation type="submission" date="2021-02" db="EMBL/GenBank/DDBJ databases">
        <authorList>
            <person name="Nowell W R."/>
        </authorList>
    </citation>
    <scope>NUCLEOTIDE SEQUENCE</scope>
</reference>
<dbReference type="FunFam" id="3.30.1740.20:FF:000001">
    <property type="entry name" value="40S ribosomal protein S26"/>
    <property type="match status" value="1"/>
</dbReference>
<dbReference type="InterPro" id="IPR000892">
    <property type="entry name" value="Ribosomal_eS26"/>
</dbReference>
<name>A0A818ZZ05_9BILA</name>
<evidence type="ECO:0000313" key="9">
    <source>
        <dbReference type="EMBL" id="CAF3824436.1"/>
    </source>
</evidence>
<dbReference type="GO" id="GO:0010181">
    <property type="term" value="F:FMN binding"/>
    <property type="evidence" value="ECO:0007669"/>
    <property type="project" value="TreeGrafter"/>
</dbReference>
<evidence type="ECO:0000313" key="8">
    <source>
        <dbReference type="EMBL" id="CAF3774428.1"/>
    </source>
</evidence>
<dbReference type="PANTHER" id="PTHR14359">
    <property type="entry name" value="HOMO-OLIGOMERIC FLAVIN CONTAINING CYS DECARBOXYLASE FAMILY"/>
    <property type="match status" value="1"/>
</dbReference>
<dbReference type="PROSITE" id="PS00733">
    <property type="entry name" value="RIBOSOMAL_S26E"/>
    <property type="match status" value="1"/>
</dbReference>
<feature type="domain" description="Flavoprotein" evidence="7">
    <location>
        <begin position="155"/>
        <end position="342"/>
    </location>
</feature>
<dbReference type="EMBL" id="CAJOBE010002470">
    <property type="protein sequence ID" value="CAF3824436.1"/>
    <property type="molecule type" value="Genomic_DNA"/>
</dbReference>
<dbReference type="Pfam" id="PF01283">
    <property type="entry name" value="Ribosomal_S26e"/>
    <property type="match status" value="1"/>
</dbReference>
<dbReference type="GO" id="GO:0004633">
    <property type="term" value="F:phosphopantothenoylcysteine decarboxylase activity"/>
    <property type="evidence" value="ECO:0007669"/>
    <property type="project" value="TreeGrafter"/>
</dbReference>
<evidence type="ECO:0000256" key="6">
    <source>
        <dbReference type="SAM" id="MobiDB-lite"/>
    </source>
</evidence>
<sequence length="352" mass="39596">MTKKRRNNGRSKHGRGRVRPVNCTNCRRLVPKDKAIKKLIIRNIVEQAAVKDISEASVYTKYILPKLYYKLHYCVSCAIHSKVVRNRSREARRIRQPLLRPQQARQTGTGGGAAGGQGNVGAAGHRAPNKEPLQPANIPVSKMMMSNNESQHRRRLLLGVTGSVAAIKVNELVRNFNIHNIDTIVIPTERAKHFINFKDSWCPHGSVAVIKTPCYFEDNDEWSSWKIRGDPVLHIILRDWADVLLIAPLDANTLAKMTVGLCDNLLTNVVRAWDLKKRKPLIVAPAMNTAMFEHPLTRQHLDMLTKTFGYIEIPCIEKTLMCGQTGIGGMASVETIIEQTLKTFQQISNDEI</sequence>
<protein>
    <recommendedName>
        <fullName evidence="7">Flavoprotein domain-containing protein</fullName>
    </recommendedName>
</protein>
<gene>
    <name evidence="9" type="ORF">FNK824_LOCUS16361</name>
    <name evidence="8" type="ORF">OTI717_LOCUS16838</name>
</gene>
<dbReference type="Pfam" id="PF02441">
    <property type="entry name" value="Flavoprotein"/>
    <property type="match status" value="1"/>
</dbReference>
<organism evidence="8 10">
    <name type="scientific">Rotaria sordida</name>
    <dbReference type="NCBI Taxonomy" id="392033"/>
    <lineage>
        <taxon>Eukaryota</taxon>
        <taxon>Metazoa</taxon>
        <taxon>Spiralia</taxon>
        <taxon>Gnathifera</taxon>
        <taxon>Rotifera</taxon>
        <taxon>Eurotatoria</taxon>
        <taxon>Bdelloidea</taxon>
        <taxon>Philodinida</taxon>
        <taxon>Philodinidae</taxon>
        <taxon>Rotaria</taxon>
    </lineage>
</organism>
<feature type="compositionally biased region" description="Low complexity" evidence="6">
    <location>
        <begin position="96"/>
        <end position="107"/>
    </location>
</feature>
<feature type="compositionally biased region" description="Gly residues" evidence="6">
    <location>
        <begin position="108"/>
        <end position="121"/>
    </location>
</feature>
<accession>A0A818ZZ05</accession>
<evidence type="ECO:0000259" key="7">
    <source>
        <dbReference type="Pfam" id="PF02441"/>
    </source>
</evidence>
<dbReference type="InterPro" id="IPR038551">
    <property type="entry name" value="Ribosomal_eS26_sf"/>
</dbReference>
<dbReference type="GO" id="GO:0003735">
    <property type="term" value="F:structural constituent of ribosome"/>
    <property type="evidence" value="ECO:0007669"/>
    <property type="project" value="InterPro"/>
</dbReference>
<comment type="similarity">
    <text evidence="5">Belongs to the HFCD (homooligomeric flavin containing Cys decarboxylase) superfamily.</text>
</comment>
<proteinExistence type="inferred from homology"/>
<dbReference type="SUPFAM" id="SSF52507">
    <property type="entry name" value="Homo-oligomeric flavin-containing Cys decarboxylases, HFCD"/>
    <property type="match status" value="1"/>
</dbReference>
<dbReference type="GO" id="GO:0006412">
    <property type="term" value="P:translation"/>
    <property type="evidence" value="ECO:0007669"/>
    <property type="project" value="InterPro"/>
</dbReference>
<dbReference type="InterPro" id="IPR003382">
    <property type="entry name" value="Flavoprotein"/>
</dbReference>
<keyword evidence="2" id="KW-0689">Ribosomal protein</keyword>
<dbReference type="GO" id="GO:0005840">
    <property type="term" value="C:ribosome"/>
    <property type="evidence" value="ECO:0007669"/>
    <property type="project" value="UniProtKB-KW"/>
</dbReference>
<keyword evidence="3" id="KW-0173">Coenzyme A biosynthesis</keyword>
<dbReference type="AlphaFoldDB" id="A0A818ZZ05"/>
<evidence type="ECO:0000256" key="5">
    <source>
        <dbReference type="ARBA" id="ARBA00038350"/>
    </source>
</evidence>
<evidence type="ECO:0000256" key="4">
    <source>
        <dbReference type="ARBA" id="ARBA00023274"/>
    </source>
</evidence>
<evidence type="ECO:0000256" key="2">
    <source>
        <dbReference type="ARBA" id="ARBA00022980"/>
    </source>
</evidence>
<evidence type="ECO:0000256" key="1">
    <source>
        <dbReference type="ARBA" id="ARBA00008596"/>
    </source>
</evidence>
<comment type="caution">
    <text evidence="8">The sequence shown here is derived from an EMBL/GenBank/DDBJ whole genome shotgun (WGS) entry which is preliminary data.</text>
</comment>
<evidence type="ECO:0000256" key="3">
    <source>
        <dbReference type="ARBA" id="ARBA00022993"/>
    </source>
</evidence>
<dbReference type="Proteomes" id="UP000663823">
    <property type="component" value="Unassembled WGS sequence"/>
</dbReference>
<dbReference type="EMBL" id="CAJOAX010002151">
    <property type="protein sequence ID" value="CAF3774428.1"/>
    <property type="molecule type" value="Genomic_DNA"/>
</dbReference>